<evidence type="ECO:0000313" key="1">
    <source>
        <dbReference type="EMBL" id="KAJ1164725.1"/>
    </source>
</evidence>
<dbReference type="AlphaFoldDB" id="A0AAV7SKU8"/>
<comment type="caution">
    <text evidence="1">The sequence shown here is derived from an EMBL/GenBank/DDBJ whole genome shotgun (WGS) entry which is preliminary data.</text>
</comment>
<keyword evidence="2" id="KW-1185">Reference proteome</keyword>
<protein>
    <submittedName>
        <fullName evidence="1">Uncharacterized protein</fullName>
    </submittedName>
</protein>
<proteinExistence type="predicted"/>
<name>A0AAV7SKU8_PLEWA</name>
<sequence>MAAAASEYCCFDPTVGSTIKLSGPLPKVGEQSKCPTCCPKGGPMPFQRFPRPRAALRFLSRRPAAWLHGLLS</sequence>
<reference evidence="1" key="1">
    <citation type="journal article" date="2022" name="bioRxiv">
        <title>Sequencing and chromosome-scale assembly of the giantPleurodeles waltlgenome.</title>
        <authorList>
            <person name="Brown T."/>
            <person name="Elewa A."/>
            <person name="Iarovenko S."/>
            <person name="Subramanian E."/>
            <person name="Araus A.J."/>
            <person name="Petzold A."/>
            <person name="Susuki M."/>
            <person name="Suzuki K.-i.T."/>
            <person name="Hayashi T."/>
            <person name="Toyoda A."/>
            <person name="Oliveira C."/>
            <person name="Osipova E."/>
            <person name="Leigh N.D."/>
            <person name="Simon A."/>
            <person name="Yun M.H."/>
        </authorList>
    </citation>
    <scope>NUCLEOTIDE SEQUENCE</scope>
    <source>
        <strain evidence="1">20211129_DDA</strain>
        <tissue evidence="1">Liver</tissue>
    </source>
</reference>
<accession>A0AAV7SKU8</accession>
<dbReference type="EMBL" id="JANPWB010000008">
    <property type="protein sequence ID" value="KAJ1164725.1"/>
    <property type="molecule type" value="Genomic_DNA"/>
</dbReference>
<gene>
    <name evidence="1" type="ORF">NDU88_005159</name>
</gene>
<evidence type="ECO:0000313" key="2">
    <source>
        <dbReference type="Proteomes" id="UP001066276"/>
    </source>
</evidence>
<organism evidence="1 2">
    <name type="scientific">Pleurodeles waltl</name>
    <name type="common">Iberian ribbed newt</name>
    <dbReference type="NCBI Taxonomy" id="8319"/>
    <lineage>
        <taxon>Eukaryota</taxon>
        <taxon>Metazoa</taxon>
        <taxon>Chordata</taxon>
        <taxon>Craniata</taxon>
        <taxon>Vertebrata</taxon>
        <taxon>Euteleostomi</taxon>
        <taxon>Amphibia</taxon>
        <taxon>Batrachia</taxon>
        <taxon>Caudata</taxon>
        <taxon>Salamandroidea</taxon>
        <taxon>Salamandridae</taxon>
        <taxon>Pleurodelinae</taxon>
        <taxon>Pleurodeles</taxon>
    </lineage>
</organism>
<dbReference type="Proteomes" id="UP001066276">
    <property type="component" value="Chromosome 4_2"/>
</dbReference>